<evidence type="ECO:0000256" key="1">
    <source>
        <dbReference type="ARBA" id="ARBA00023125"/>
    </source>
</evidence>
<dbReference type="GO" id="GO:0003700">
    <property type="term" value="F:DNA-binding transcription factor activity"/>
    <property type="evidence" value="ECO:0007669"/>
    <property type="project" value="TreeGrafter"/>
</dbReference>
<proteinExistence type="predicted"/>
<dbReference type="PROSITE" id="PS50977">
    <property type="entry name" value="HTH_TETR_2"/>
    <property type="match status" value="1"/>
</dbReference>
<dbReference type="InterPro" id="IPR009057">
    <property type="entry name" value="Homeodomain-like_sf"/>
</dbReference>
<accession>A0A1C4D1C1</accession>
<dbReference type="InterPro" id="IPR001647">
    <property type="entry name" value="HTH_TetR"/>
</dbReference>
<gene>
    <name evidence="4" type="ORF">BJR07_02470</name>
</gene>
<dbReference type="InterPro" id="IPR036271">
    <property type="entry name" value="Tet_transcr_reg_TetR-rel_C_sf"/>
</dbReference>
<comment type="caution">
    <text evidence="4">The sequence shown here is derived from an EMBL/GenBank/DDBJ whole genome shotgun (WGS) entry which is preliminary data.</text>
</comment>
<sequence>MGKLTAREKVMEAATLLFGEKGYTATTIREVAEKAGVSELTIFRNFKNKENLFRESIILRTTPVALLEEIEEQFTGDLHKDLTKVAETYIQTNLPKLNYIWAALIESRQNSEMKTLLHELNSHLVDHLENYLKQLGEKGHISPCNYRVIANMFYGQLFLYIMNVSITEEEIQLEEYIETCVNLFMNGISNKENE</sequence>
<reference evidence="4 5" key="1">
    <citation type="submission" date="2016-11" db="EMBL/GenBank/DDBJ databases">
        <title>Identification of Bacillus cereus isolated from egg-white.</title>
        <authorList>
            <person name="Soni A."/>
            <person name="Oey I."/>
            <person name="Silcock P."/>
            <person name="Bremer P."/>
        </authorList>
    </citation>
    <scope>NUCLEOTIDE SEQUENCE [LARGE SCALE GENOMIC DNA]</scope>
    <source>
        <strain evidence="4 5">NZAS03</strain>
    </source>
</reference>
<dbReference type="EMBL" id="MPON01000001">
    <property type="protein sequence ID" value="OKA40793.1"/>
    <property type="molecule type" value="Genomic_DNA"/>
</dbReference>
<dbReference type="SUPFAM" id="SSF48498">
    <property type="entry name" value="Tetracyclin repressor-like, C-terminal domain"/>
    <property type="match status" value="1"/>
</dbReference>
<dbReference type="Proteomes" id="UP000186535">
    <property type="component" value="Unassembled WGS sequence"/>
</dbReference>
<feature type="DNA-binding region" description="H-T-H motif" evidence="2">
    <location>
        <begin position="27"/>
        <end position="46"/>
    </location>
</feature>
<dbReference type="PANTHER" id="PTHR30055">
    <property type="entry name" value="HTH-TYPE TRANSCRIPTIONAL REGULATOR RUTR"/>
    <property type="match status" value="1"/>
</dbReference>
<dbReference type="Gene3D" id="1.10.10.60">
    <property type="entry name" value="Homeodomain-like"/>
    <property type="match status" value="1"/>
</dbReference>
<keyword evidence="1 2" id="KW-0238">DNA-binding</keyword>
<dbReference type="InterPro" id="IPR050109">
    <property type="entry name" value="HTH-type_TetR-like_transc_reg"/>
</dbReference>
<dbReference type="Pfam" id="PF00440">
    <property type="entry name" value="TetR_N"/>
    <property type="match status" value="1"/>
</dbReference>
<dbReference type="GO" id="GO:0000976">
    <property type="term" value="F:transcription cis-regulatory region binding"/>
    <property type="evidence" value="ECO:0007669"/>
    <property type="project" value="TreeGrafter"/>
</dbReference>
<name>A0A1C4D1C1_BACCE</name>
<dbReference type="PRINTS" id="PR00455">
    <property type="entry name" value="HTHTETR"/>
</dbReference>
<evidence type="ECO:0000313" key="5">
    <source>
        <dbReference type="Proteomes" id="UP000186535"/>
    </source>
</evidence>
<evidence type="ECO:0000313" key="4">
    <source>
        <dbReference type="EMBL" id="OKA40793.1"/>
    </source>
</evidence>
<protein>
    <submittedName>
        <fullName evidence="4">TetR family transcriptional regulator</fullName>
    </submittedName>
</protein>
<feature type="domain" description="HTH tetR-type" evidence="3">
    <location>
        <begin position="4"/>
        <end position="64"/>
    </location>
</feature>
<organism evidence="4 5">
    <name type="scientific">Bacillus cereus</name>
    <dbReference type="NCBI Taxonomy" id="1396"/>
    <lineage>
        <taxon>Bacteria</taxon>
        <taxon>Bacillati</taxon>
        <taxon>Bacillota</taxon>
        <taxon>Bacilli</taxon>
        <taxon>Bacillales</taxon>
        <taxon>Bacillaceae</taxon>
        <taxon>Bacillus</taxon>
        <taxon>Bacillus cereus group</taxon>
    </lineage>
</organism>
<dbReference type="RefSeq" id="WP_073515438.1">
    <property type="nucleotide sequence ID" value="NZ_FMJG01000027.1"/>
</dbReference>
<dbReference type="PANTHER" id="PTHR30055:SF226">
    <property type="entry name" value="HTH-TYPE TRANSCRIPTIONAL REGULATOR PKSA"/>
    <property type="match status" value="1"/>
</dbReference>
<evidence type="ECO:0000256" key="2">
    <source>
        <dbReference type="PROSITE-ProRule" id="PRU00335"/>
    </source>
</evidence>
<evidence type="ECO:0000259" key="3">
    <source>
        <dbReference type="PROSITE" id="PS50977"/>
    </source>
</evidence>
<dbReference type="AlphaFoldDB" id="A0A1C4D1C1"/>
<dbReference type="Gene3D" id="1.10.357.10">
    <property type="entry name" value="Tetracycline Repressor, domain 2"/>
    <property type="match status" value="1"/>
</dbReference>
<dbReference type="SUPFAM" id="SSF46689">
    <property type="entry name" value="Homeodomain-like"/>
    <property type="match status" value="1"/>
</dbReference>